<dbReference type="AlphaFoldDB" id="A0A453LXI3"/>
<organism evidence="1 2">
    <name type="scientific">Aegilops tauschii subsp. strangulata</name>
    <name type="common">Goatgrass</name>
    <dbReference type="NCBI Taxonomy" id="200361"/>
    <lineage>
        <taxon>Eukaryota</taxon>
        <taxon>Viridiplantae</taxon>
        <taxon>Streptophyta</taxon>
        <taxon>Embryophyta</taxon>
        <taxon>Tracheophyta</taxon>
        <taxon>Spermatophyta</taxon>
        <taxon>Magnoliopsida</taxon>
        <taxon>Liliopsida</taxon>
        <taxon>Poales</taxon>
        <taxon>Poaceae</taxon>
        <taxon>BOP clade</taxon>
        <taxon>Pooideae</taxon>
        <taxon>Triticodae</taxon>
        <taxon>Triticeae</taxon>
        <taxon>Triticinae</taxon>
        <taxon>Aegilops</taxon>
    </lineage>
</organism>
<reference evidence="1" key="3">
    <citation type="journal article" date="2017" name="Nature">
        <title>Genome sequence of the progenitor of the wheat D genome Aegilops tauschii.</title>
        <authorList>
            <person name="Luo M.C."/>
            <person name="Gu Y.Q."/>
            <person name="Puiu D."/>
            <person name="Wang H."/>
            <person name="Twardziok S.O."/>
            <person name="Deal K.R."/>
            <person name="Huo N."/>
            <person name="Zhu T."/>
            <person name="Wang L."/>
            <person name="Wang Y."/>
            <person name="McGuire P.E."/>
            <person name="Liu S."/>
            <person name="Long H."/>
            <person name="Ramasamy R.K."/>
            <person name="Rodriguez J.C."/>
            <person name="Van S.L."/>
            <person name="Yuan L."/>
            <person name="Wang Z."/>
            <person name="Xia Z."/>
            <person name="Xiao L."/>
            <person name="Anderson O.D."/>
            <person name="Ouyang S."/>
            <person name="Liang Y."/>
            <person name="Zimin A.V."/>
            <person name="Pertea G."/>
            <person name="Qi P."/>
            <person name="Bennetzen J.L."/>
            <person name="Dai X."/>
            <person name="Dawson M.W."/>
            <person name="Muller H.G."/>
            <person name="Kugler K."/>
            <person name="Rivarola-Duarte L."/>
            <person name="Spannagl M."/>
            <person name="Mayer K.F.X."/>
            <person name="Lu F.H."/>
            <person name="Bevan M.W."/>
            <person name="Leroy P."/>
            <person name="Li P."/>
            <person name="You F.M."/>
            <person name="Sun Q."/>
            <person name="Liu Z."/>
            <person name="Lyons E."/>
            <person name="Wicker T."/>
            <person name="Salzberg S.L."/>
            <person name="Devos K.M."/>
            <person name="Dvorak J."/>
        </authorList>
    </citation>
    <scope>NUCLEOTIDE SEQUENCE [LARGE SCALE GENOMIC DNA]</scope>
    <source>
        <strain evidence="1">cv. AL8/78</strain>
    </source>
</reference>
<keyword evidence="2" id="KW-1185">Reference proteome</keyword>
<reference evidence="2" key="2">
    <citation type="journal article" date="2017" name="Nat. Plants">
        <title>The Aegilops tauschii genome reveals multiple impacts of transposons.</title>
        <authorList>
            <person name="Zhao G."/>
            <person name="Zou C."/>
            <person name="Li K."/>
            <person name="Wang K."/>
            <person name="Li T."/>
            <person name="Gao L."/>
            <person name="Zhang X."/>
            <person name="Wang H."/>
            <person name="Yang Z."/>
            <person name="Liu X."/>
            <person name="Jiang W."/>
            <person name="Mao L."/>
            <person name="Kong X."/>
            <person name="Jiao Y."/>
            <person name="Jia J."/>
        </authorList>
    </citation>
    <scope>NUCLEOTIDE SEQUENCE [LARGE SCALE GENOMIC DNA]</scope>
    <source>
        <strain evidence="2">cv. AL8/78</strain>
    </source>
</reference>
<evidence type="ECO:0000313" key="2">
    <source>
        <dbReference type="Proteomes" id="UP000015105"/>
    </source>
</evidence>
<dbReference type="Proteomes" id="UP000015105">
    <property type="component" value="Chromosome 5D"/>
</dbReference>
<protein>
    <submittedName>
        <fullName evidence="1">Uncharacterized protein</fullName>
    </submittedName>
</protein>
<proteinExistence type="predicted"/>
<dbReference type="EnsemblPlants" id="AET5Gv20943600.1">
    <property type="protein sequence ID" value="AET5Gv20943600.1"/>
    <property type="gene ID" value="AET5Gv20943600"/>
</dbReference>
<name>A0A453LXI3_AEGTS</name>
<accession>A0A453LXI3</accession>
<reference evidence="2" key="1">
    <citation type="journal article" date="2014" name="Science">
        <title>Ancient hybridizations among the ancestral genomes of bread wheat.</title>
        <authorList>
            <consortium name="International Wheat Genome Sequencing Consortium,"/>
            <person name="Marcussen T."/>
            <person name="Sandve S.R."/>
            <person name="Heier L."/>
            <person name="Spannagl M."/>
            <person name="Pfeifer M."/>
            <person name="Jakobsen K.S."/>
            <person name="Wulff B.B."/>
            <person name="Steuernagel B."/>
            <person name="Mayer K.F."/>
            <person name="Olsen O.A."/>
        </authorList>
    </citation>
    <scope>NUCLEOTIDE SEQUENCE [LARGE SCALE GENOMIC DNA]</scope>
    <source>
        <strain evidence="2">cv. AL8/78</strain>
    </source>
</reference>
<reference evidence="1" key="5">
    <citation type="journal article" date="2021" name="G3 (Bethesda)">
        <title>Aegilops tauschii genome assembly Aet v5.0 features greater sequence contiguity and improved annotation.</title>
        <authorList>
            <person name="Wang L."/>
            <person name="Zhu T."/>
            <person name="Rodriguez J.C."/>
            <person name="Deal K.R."/>
            <person name="Dubcovsky J."/>
            <person name="McGuire P.E."/>
            <person name="Lux T."/>
            <person name="Spannagl M."/>
            <person name="Mayer K.F.X."/>
            <person name="Baldrich P."/>
            <person name="Meyers B.C."/>
            <person name="Huo N."/>
            <person name="Gu Y.Q."/>
            <person name="Zhou H."/>
            <person name="Devos K.M."/>
            <person name="Bennetzen J.L."/>
            <person name="Unver T."/>
            <person name="Budak H."/>
            <person name="Gulick P.J."/>
            <person name="Galiba G."/>
            <person name="Kalapos B."/>
            <person name="Nelson D.R."/>
            <person name="Li P."/>
            <person name="You F.M."/>
            <person name="Luo M.C."/>
            <person name="Dvorak J."/>
        </authorList>
    </citation>
    <scope>NUCLEOTIDE SEQUENCE [LARGE SCALE GENOMIC DNA]</scope>
    <source>
        <strain evidence="1">cv. AL8/78</strain>
    </source>
</reference>
<dbReference type="Gramene" id="AET5Gv20943600.1">
    <property type="protein sequence ID" value="AET5Gv20943600.1"/>
    <property type="gene ID" value="AET5Gv20943600"/>
</dbReference>
<evidence type="ECO:0000313" key="1">
    <source>
        <dbReference type="EnsemblPlants" id="AET5Gv20943600.1"/>
    </source>
</evidence>
<sequence length="46" mass="5092">GNHSAHVPAQFIRTLFLLCCPRKTLLQTKPGLCLAVHCSLFISNEI</sequence>
<reference evidence="1" key="4">
    <citation type="submission" date="2019-03" db="UniProtKB">
        <authorList>
            <consortium name="EnsemblPlants"/>
        </authorList>
    </citation>
    <scope>IDENTIFICATION</scope>
</reference>